<dbReference type="EMBL" id="CAJPDQ010000015">
    <property type="protein sequence ID" value="CAF9920188.1"/>
    <property type="molecule type" value="Genomic_DNA"/>
</dbReference>
<evidence type="ECO:0000313" key="1">
    <source>
        <dbReference type="EMBL" id="CAF9920188.1"/>
    </source>
</evidence>
<sequence length="61" mass="6862">NCTTHVYHHQTVMGDDKIILRTVLLDKASDLKPAAEIYGKAKFGWEPEIAHTFEVLPPDLS</sequence>
<organism evidence="1 2">
    <name type="scientific">Gomphillus americanus</name>
    <dbReference type="NCBI Taxonomy" id="1940652"/>
    <lineage>
        <taxon>Eukaryota</taxon>
        <taxon>Fungi</taxon>
        <taxon>Dikarya</taxon>
        <taxon>Ascomycota</taxon>
        <taxon>Pezizomycotina</taxon>
        <taxon>Lecanoromycetes</taxon>
        <taxon>OSLEUM clade</taxon>
        <taxon>Ostropomycetidae</taxon>
        <taxon>Ostropales</taxon>
        <taxon>Graphidaceae</taxon>
        <taxon>Gomphilloideae</taxon>
        <taxon>Gomphillus</taxon>
    </lineage>
</organism>
<keyword evidence="2" id="KW-1185">Reference proteome</keyword>
<accession>A0A8H3FDU3</accession>
<dbReference type="AlphaFoldDB" id="A0A8H3FDU3"/>
<protein>
    <submittedName>
        <fullName evidence="1">Uncharacterized protein</fullName>
    </submittedName>
</protein>
<name>A0A8H3FDU3_9LECA</name>
<evidence type="ECO:0000313" key="2">
    <source>
        <dbReference type="Proteomes" id="UP000664169"/>
    </source>
</evidence>
<feature type="non-terminal residue" evidence="1">
    <location>
        <position position="1"/>
    </location>
</feature>
<dbReference type="OrthoDB" id="1601230at2759"/>
<gene>
    <name evidence="1" type="ORF">GOMPHAMPRED_002004</name>
</gene>
<comment type="caution">
    <text evidence="1">The sequence shown here is derived from an EMBL/GenBank/DDBJ whole genome shotgun (WGS) entry which is preliminary data.</text>
</comment>
<reference evidence="1" key="1">
    <citation type="submission" date="2021-03" db="EMBL/GenBank/DDBJ databases">
        <authorList>
            <person name="Tagirdzhanova G."/>
        </authorList>
    </citation>
    <scope>NUCLEOTIDE SEQUENCE</scope>
</reference>
<dbReference type="Proteomes" id="UP000664169">
    <property type="component" value="Unassembled WGS sequence"/>
</dbReference>
<proteinExistence type="predicted"/>